<keyword evidence="3 7" id="KW-0479">Metal-binding</keyword>
<dbReference type="InterPro" id="IPR002401">
    <property type="entry name" value="Cyt_P450_E_grp-I"/>
</dbReference>
<evidence type="ECO:0000256" key="6">
    <source>
        <dbReference type="ARBA" id="ARBA00023033"/>
    </source>
</evidence>
<accession>A0A1X2GLF5</accession>
<dbReference type="PROSITE" id="PS00086">
    <property type="entry name" value="CYTOCHROME_P450"/>
    <property type="match status" value="1"/>
</dbReference>
<dbReference type="InterPro" id="IPR017972">
    <property type="entry name" value="Cyt_P450_CS"/>
</dbReference>
<dbReference type="GO" id="GO:0016705">
    <property type="term" value="F:oxidoreductase activity, acting on paired donors, with incorporation or reduction of molecular oxygen"/>
    <property type="evidence" value="ECO:0007669"/>
    <property type="project" value="InterPro"/>
</dbReference>
<dbReference type="EMBL" id="MCGT01000011">
    <property type="protein sequence ID" value="ORX55712.1"/>
    <property type="molecule type" value="Genomic_DNA"/>
</dbReference>
<dbReference type="PANTHER" id="PTHR24291">
    <property type="entry name" value="CYTOCHROME P450 FAMILY 4"/>
    <property type="match status" value="1"/>
</dbReference>
<evidence type="ECO:0000256" key="8">
    <source>
        <dbReference type="RuleBase" id="RU000461"/>
    </source>
</evidence>
<dbReference type="GO" id="GO:0005506">
    <property type="term" value="F:iron ion binding"/>
    <property type="evidence" value="ECO:0007669"/>
    <property type="project" value="InterPro"/>
</dbReference>
<comment type="caution">
    <text evidence="10">The sequence shown here is derived from an EMBL/GenBank/DDBJ whole genome shotgun (WGS) entry which is preliminary data.</text>
</comment>
<comment type="cofactor">
    <cofactor evidence="7">
        <name>heme</name>
        <dbReference type="ChEBI" id="CHEBI:30413"/>
    </cofactor>
</comment>
<keyword evidence="4 8" id="KW-0560">Oxidoreductase</keyword>
<evidence type="ECO:0000256" key="1">
    <source>
        <dbReference type="ARBA" id="ARBA00010617"/>
    </source>
</evidence>
<evidence type="ECO:0000256" key="7">
    <source>
        <dbReference type="PIRSR" id="PIRSR602401-1"/>
    </source>
</evidence>
<dbReference type="Pfam" id="PF00067">
    <property type="entry name" value="p450"/>
    <property type="match status" value="1"/>
</dbReference>
<sequence>MRNPTWLWLVGILVLGLFFKLCSPPAHLSHIPHVSLCKFIWMIVSGKPTRDISLALSMPHMKTPNCHMYSRFERLGWTVHVFTPQAAKAVFLNNKIFPKVQNTGWDQSLADKFLNGPNVMTHIGHRWREHRSIINPAFQNKLPIPLFGETTCKMFQVLDRDHGNTAFEADVGDLLFRWSLDILGLAIFGFDFEGLTKDTANPWTRIYKQFDTDVKKPLFALFPALDYQLRWLFPGRQTAHENFDKFKAMLHEVIKTKRAHFLKRKASSAPKPERQDLLDLMIESLDQEGTTMSDDELYSNVCIFFAAGHDTTASALSFCLYYLAKYPAFQEQARQEALAVLCPDQGHEPNHDIKPTQEQTKRMPYIHQCIKETLRMNGTVASLVHPRVATQDTVLMGTPIKKGTHVSVNIYDLHHNPSIWKDPETFLPDRFAPGGEYEQQPLSTAWLPFGYGARQCIGFKFNIAEQLVLLPMFLRKYTWRLPDNSMHQDHAITNNIVVMNPLDMRLVFERRY</sequence>
<dbReference type="InterPro" id="IPR036396">
    <property type="entry name" value="Cyt_P450_sf"/>
</dbReference>
<proteinExistence type="inferred from homology"/>
<feature type="chain" id="PRO_5013367020" evidence="9">
    <location>
        <begin position="29"/>
        <end position="512"/>
    </location>
</feature>
<evidence type="ECO:0000256" key="5">
    <source>
        <dbReference type="ARBA" id="ARBA00023004"/>
    </source>
</evidence>
<dbReference type="PRINTS" id="PR00463">
    <property type="entry name" value="EP450I"/>
</dbReference>
<feature type="signal peptide" evidence="9">
    <location>
        <begin position="1"/>
        <end position="28"/>
    </location>
</feature>
<evidence type="ECO:0000256" key="3">
    <source>
        <dbReference type="ARBA" id="ARBA00022723"/>
    </source>
</evidence>
<dbReference type="InterPro" id="IPR001128">
    <property type="entry name" value="Cyt_P450"/>
</dbReference>
<dbReference type="AlphaFoldDB" id="A0A1X2GLF5"/>
<comment type="similarity">
    <text evidence="1 8">Belongs to the cytochrome P450 family.</text>
</comment>
<name>A0A1X2GLF5_9FUNG</name>
<evidence type="ECO:0000256" key="9">
    <source>
        <dbReference type="SAM" id="SignalP"/>
    </source>
</evidence>
<reference evidence="10 11" key="1">
    <citation type="submission" date="2016-07" db="EMBL/GenBank/DDBJ databases">
        <title>Pervasive Adenine N6-methylation of Active Genes in Fungi.</title>
        <authorList>
            <consortium name="DOE Joint Genome Institute"/>
            <person name="Mondo S.J."/>
            <person name="Dannebaum R.O."/>
            <person name="Kuo R.C."/>
            <person name="Labutti K."/>
            <person name="Haridas S."/>
            <person name="Kuo A."/>
            <person name="Salamov A."/>
            <person name="Ahrendt S.R."/>
            <person name="Lipzen A."/>
            <person name="Sullivan W."/>
            <person name="Andreopoulos W.B."/>
            <person name="Clum A."/>
            <person name="Lindquist E."/>
            <person name="Daum C."/>
            <person name="Ramamoorthy G.K."/>
            <person name="Gryganskyi A."/>
            <person name="Culley D."/>
            <person name="Magnuson J.K."/>
            <person name="James T.Y."/>
            <person name="O'Malley M.A."/>
            <person name="Stajich J.E."/>
            <person name="Spatafora J.W."/>
            <person name="Visel A."/>
            <person name="Grigoriev I.V."/>
        </authorList>
    </citation>
    <scope>NUCLEOTIDE SEQUENCE [LARGE SCALE GENOMIC DNA]</scope>
    <source>
        <strain evidence="10 11">NRRL 3301</strain>
    </source>
</reference>
<dbReference type="OrthoDB" id="1470350at2759"/>
<organism evidence="10 11">
    <name type="scientific">Hesseltinella vesiculosa</name>
    <dbReference type="NCBI Taxonomy" id="101127"/>
    <lineage>
        <taxon>Eukaryota</taxon>
        <taxon>Fungi</taxon>
        <taxon>Fungi incertae sedis</taxon>
        <taxon>Mucoromycota</taxon>
        <taxon>Mucoromycotina</taxon>
        <taxon>Mucoromycetes</taxon>
        <taxon>Mucorales</taxon>
        <taxon>Cunninghamellaceae</taxon>
        <taxon>Hesseltinella</taxon>
    </lineage>
</organism>
<dbReference type="Gene3D" id="1.10.630.10">
    <property type="entry name" value="Cytochrome P450"/>
    <property type="match status" value="1"/>
</dbReference>
<dbReference type="GO" id="GO:0004497">
    <property type="term" value="F:monooxygenase activity"/>
    <property type="evidence" value="ECO:0007669"/>
    <property type="project" value="UniProtKB-KW"/>
</dbReference>
<keyword evidence="2 7" id="KW-0349">Heme</keyword>
<dbReference type="PRINTS" id="PR00385">
    <property type="entry name" value="P450"/>
</dbReference>
<evidence type="ECO:0000313" key="10">
    <source>
        <dbReference type="EMBL" id="ORX55712.1"/>
    </source>
</evidence>
<dbReference type="SUPFAM" id="SSF48264">
    <property type="entry name" value="Cytochrome P450"/>
    <property type="match status" value="1"/>
</dbReference>
<evidence type="ECO:0000313" key="11">
    <source>
        <dbReference type="Proteomes" id="UP000242146"/>
    </source>
</evidence>
<keyword evidence="5 7" id="KW-0408">Iron</keyword>
<dbReference type="GO" id="GO:0020037">
    <property type="term" value="F:heme binding"/>
    <property type="evidence" value="ECO:0007669"/>
    <property type="project" value="InterPro"/>
</dbReference>
<protein>
    <submittedName>
        <fullName evidence="10">Cytochrome P-450 cyp509A1</fullName>
    </submittedName>
</protein>
<dbReference type="Proteomes" id="UP000242146">
    <property type="component" value="Unassembled WGS sequence"/>
</dbReference>
<evidence type="ECO:0000256" key="2">
    <source>
        <dbReference type="ARBA" id="ARBA00022617"/>
    </source>
</evidence>
<dbReference type="InterPro" id="IPR050196">
    <property type="entry name" value="Cytochrome_P450_Monoox"/>
</dbReference>
<dbReference type="PANTHER" id="PTHR24291:SF50">
    <property type="entry name" value="BIFUNCTIONAL ALBAFLAVENONE MONOOXYGENASE_TERPENE SYNTHASE"/>
    <property type="match status" value="1"/>
</dbReference>
<dbReference type="STRING" id="101127.A0A1X2GLF5"/>
<gene>
    <name evidence="10" type="ORF">DM01DRAFT_1335105</name>
</gene>
<keyword evidence="6 8" id="KW-0503">Monooxygenase</keyword>
<keyword evidence="9" id="KW-0732">Signal</keyword>
<feature type="binding site" description="axial binding residue" evidence="7">
    <location>
        <position position="456"/>
    </location>
    <ligand>
        <name>heme</name>
        <dbReference type="ChEBI" id="CHEBI:30413"/>
    </ligand>
    <ligandPart>
        <name>Fe</name>
        <dbReference type="ChEBI" id="CHEBI:18248"/>
    </ligandPart>
</feature>
<evidence type="ECO:0000256" key="4">
    <source>
        <dbReference type="ARBA" id="ARBA00023002"/>
    </source>
</evidence>
<keyword evidence="11" id="KW-1185">Reference proteome</keyword>